<reference evidence="11 12" key="1">
    <citation type="submission" date="2018-02" db="EMBL/GenBank/DDBJ databases">
        <title>The genomes of Aspergillus section Nigri reveals drivers in fungal speciation.</title>
        <authorList>
            <consortium name="DOE Joint Genome Institute"/>
            <person name="Vesth T.C."/>
            <person name="Nybo J."/>
            <person name="Theobald S."/>
            <person name="Brandl J."/>
            <person name="Frisvad J.C."/>
            <person name="Nielsen K.F."/>
            <person name="Lyhne E.K."/>
            <person name="Kogle M.E."/>
            <person name="Kuo A."/>
            <person name="Riley R."/>
            <person name="Clum A."/>
            <person name="Nolan M."/>
            <person name="Lipzen A."/>
            <person name="Salamov A."/>
            <person name="Henrissat B."/>
            <person name="Wiebenga A."/>
            <person name="De vries R.P."/>
            <person name="Grigoriev I.V."/>
            <person name="Mortensen U.H."/>
            <person name="Andersen M.R."/>
            <person name="Baker S.E."/>
        </authorList>
    </citation>
    <scope>NUCLEOTIDE SEQUENCE [LARGE SCALE GENOMIC DNA]</scope>
    <source>
        <strain evidence="11 12">CBS 707.79</strain>
    </source>
</reference>
<protein>
    <submittedName>
        <fullName evidence="11">UEV-domain-containing protein</fullName>
    </submittedName>
</protein>
<dbReference type="GO" id="GO:0006886">
    <property type="term" value="P:intracellular protein transport"/>
    <property type="evidence" value="ECO:0007669"/>
    <property type="project" value="UniProtKB-ARBA"/>
</dbReference>
<feature type="compositionally biased region" description="Pro residues" evidence="8">
    <location>
        <begin position="346"/>
        <end position="355"/>
    </location>
</feature>
<dbReference type="EMBL" id="KZ825846">
    <property type="protein sequence ID" value="PYH95915.1"/>
    <property type="molecule type" value="Genomic_DNA"/>
</dbReference>
<sequence>MAAVPQRTLNWLYSVLIRDHYDPRQTYQDPNRTYYDVANMLAQFPSLGPRTEVYTYENGFSALLLQLSGTLPVTFRGTVYKFPITLWIPNTYPREPPIVYVTPTQDMAVRVGQHVTLEGRIYHHYLAHWAGAWERSSLSDFLLILREVFAKEPPVKYKQQQPAQQLPPQPVQAHTQAPPPLPPLPPELGSSHTSSPAPPSAPVSSPQPAAQVPPPPPPKPGQTPVEPQPQRTPSAGRYNSPPPIPPLPPKEHDPRRLPLQTQASINSPGFRPSQYPSEHTGIPGTPSQYQLPQQPQHVSQPKPAYPPGSAQFQPMSSAHTGPMHDPSRGTQQRAPAYYPVQQAPHPAYPRPPPQHAPSQASPHPGPPQAQQPAPRPKRETPDLLTSPFELELPSFAPTGPAPPIPPNPEKDALLQAVSKTLAETLQGNVTQSETAAQSLLSQSHSLHAAIATLQGEISSLNTLNSTLQSNNTVLQQSLHRADGVIADAQGRISSSAAASSSTDAAASGLPPIDEVLVAPTVVGKQLYDLVSEERGIQQAIYALQAALVKGVIGVETWSRHTRGLAREAFLKRALIRKIGKGMGLEEY</sequence>
<dbReference type="Pfam" id="PF05743">
    <property type="entry name" value="UEV"/>
    <property type="match status" value="1"/>
</dbReference>
<feature type="compositionally biased region" description="Pro residues" evidence="8">
    <location>
        <begin position="211"/>
        <end position="221"/>
    </location>
</feature>
<evidence type="ECO:0000259" key="9">
    <source>
        <dbReference type="PROSITE" id="PS51312"/>
    </source>
</evidence>
<feature type="compositionally biased region" description="Polar residues" evidence="8">
    <location>
        <begin position="285"/>
        <end position="299"/>
    </location>
</feature>
<dbReference type="PANTHER" id="PTHR23306">
    <property type="entry name" value="TUMOR SUSCEPTIBILITY GENE 101 PROTEIN-RELATED"/>
    <property type="match status" value="1"/>
</dbReference>
<evidence type="ECO:0000313" key="12">
    <source>
        <dbReference type="Proteomes" id="UP000247810"/>
    </source>
</evidence>
<dbReference type="GO" id="GO:0043162">
    <property type="term" value="P:ubiquitin-dependent protein catabolic process via the multivesicular body sorting pathway"/>
    <property type="evidence" value="ECO:0007669"/>
    <property type="project" value="UniProtKB-ARBA"/>
</dbReference>
<keyword evidence="3 7" id="KW-0813">Transport</keyword>
<feature type="compositionally biased region" description="Pro residues" evidence="8">
    <location>
        <begin position="177"/>
        <end position="186"/>
    </location>
</feature>
<comment type="subcellular location">
    <subcellularLocation>
        <location evidence="1">Endosome</location>
    </subcellularLocation>
</comment>
<dbReference type="GO" id="GO:0043130">
    <property type="term" value="F:ubiquitin binding"/>
    <property type="evidence" value="ECO:0007669"/>
    <property type="project" value="TreeGrafter"/>
</dbReference>
<keyword evidence="4" id="KW-0967">Endosome</keyword>
<dbReference type="GO" id="GO:0072666">
    <property type="term" value="P:establishment of protein localization to vacuole"/>
    <property type="evidence" value="ECO:0007669"/>
    <property type="project" value="UniProtKB-ARBA"/>
</dbReference>
<evidence type="ECO:0000256" key="5">
    <source>
        <dbReference type="ARBA" id="ARBA00022927"/>
    </source>
</evidence>
<feature type="domain" description="UEV" evidence="10">
    <location>
        <begin position="14"/>
        <end position="159"/>
    </location>
</feature>
<dbReference type="CDD" id="cd11685">
    <property type="entry name" value="UEV_TSG101-like"/>
    <property type="match status" value="1"/>
</dbReference>
<dbReference type="STRING" id="1448320.A0A319DES5"/>
<comment type="similarity">
    <text evidence="2">Belongs to the ubiquitin-conjugating enzyme family. UEV subfamily.</text>
</comment>
<evidence type="ECO:0000256" key="4">
    <source>
        <dbReference type="ARBA" id="ARBA00022753"/>
    </source>
</evidence>
<evidence type="ECO:0000259" key="10">
    <source>
        <dbReference type="PROSITE" id="PS51322"/>
    </source>
</evidence>
<dbReference type="InterPro" id="IPR016135">
    <property type="entry name" value="UBQ-conjugating_enzyme/RWD"/>
</dbReference>
<dbReference type="OrthoDB" id="306304at2759"/>
<organism evidence="11 12">
    <name type="scientific">Aspergillus ellipticus CBS 707.79</name>
    <dbReference type="NCBI Taxonomy" id="1448320"/>
    <lineage>
        <taxon>Eukaryota</taxon>
        <taxon>Fungi</taxon>
        <taxon>Dikarya</taxon>
        <taxon>Ascomycota</taxon>
        <taxon>Pezizomycotina</taxon>
        <taxon>Eurotiomycetes</taxon>
        <taxon>Eurotiomycetidae</taxon>
        <taxon>Eurotiales</taxon>
        <taxon>Aspergillaceae</taxon>
        <taxon>Aspergillus</taxon>
        <taxon>Aspergillus subgen. Circumdati</taxon>
    </lineage>
</organism>
<dbReference type="PROSITE" id="PS51322">
    <property type="entry name" value="UEV"/>
    <property type="match status" value="1"/>
</dbReference>
<dbReference type="PRINTS" id="PR01217">
    <property type="entry name" value="PRICHEXTENSN"/>
</dbReference>
<dbReference type="Pfam" id="PF09454">
    <property type="entry name" value="Vps23_core"/>
    <property type="match status" value="1"/>
</dbReference>
<evidence type="ECO:0000256" key="6">
    <source>
        <dbReference type="ARBA" id="ARBA00023054"/>
    </source>
</evidence>
<dbReference type="InterPro" id="IPR008883">
    <property type="entry name" value="UEV_N"/>
</dbReference>
<evidence type="ECO:0000256" key="7">
    <source>
        <dbReference type="PROSITE-ProRule" id="PRU00644"/>
    </source>
</evidence>
<evidence type="ECO:0000256" key="3">
    <source>
        <dbReference type="ARBA" id="ARBA00022448"/>
    </source>
</evidence>
<dbReference type="SUPFAM" id="SSF54495">
    <property type="entry name" value="UBC-like"/>
    <property type="match status" value="1"/>
</dbReference>
<evidence type="ECO:0000256" key="2">
    <source>
        <dbReference type="ARBA" id="ARBA00009594"/>
    </source>
</evidence>
<dbReference type="InterPro" id="IPR017916">
    <property type="entry name" value="SB_dom"/>
</dbReference>
<keyword evidence="12" id="KW-1185">Reference proteome</keyword>
<evidence type="ECO:0000313" key="11">
    <source>
        <dbReference type="EMBL" id="PYH95915.1"/>
    </source>
</evidence>
<dbReference type="Proteomes" id="UP000247810">
    <property type="component" value="Unassembled WGS sequence"/>
</dbReference>
<dbReference type="Gene3D" id="6.10.140.820">
    <property type="match status" value="1"/>
</dbReference>
<dbReference type="VEuPathDB" id="FungiDB:BO71DRAFT_376541"/>
<dbReference type="AlphaFoldDB" id="A0A319DES5"/>
<feature type="compositionally biased region" description="Polar residues" evidence="8">
    <location>
        <begin position="310"/>
        <end position="319"/>
    </location>
</feature>
<dbReference type="GO" id="GO:0000813">
    <property type="term" value="C:ESCRT I complex"/>
    <property type="evidence" value="ECO:0007669"/>
    <property type="project" value="TreeGrafter"/>
</dbReference>
<proteinExistence type="inferred from homology"/>
<accession>A0A319DES5</accession>
<evidence type="ECO:0000256" key="1">
    <source>
        <dbReference type="ARBA" id="ARBA00004177"/>
    </source>
</evidence>
<dbReference type="Gene3D" id="3.10.110.10">
    <property type="entry name" value="Ubiquitin Conjugating Enzyme"/>
    <property type="match status" value="1"/>
</dbReference>
<name>A0A319DES5_9EURO</name>
<dbReference type="InterPro" id="IPR052070">
    <property type="entry name" value="ESCRT-I_UEV_domain"/>
</dbReference>
<feature type="domain" description="SB" evidence="9">
    <location>
        <begin position="520"/>
        <end position="587"/>
    </location>
</feature>
<gene>
    <name evidence="11" type="ORF">BO71DRAFT_376541</name>
</gene>
<dbReference type="InterPro" id="IPR037202">
    <property type="entry name" value="ESCRT_assembly_dom"/>
</dbReference>
<evidence type="ECO:0000256" key="8">
    <source>
        <dbReference type="SAM" id="MobiDB-lite"/>
    </source>
</evidence>
<dbReference type="PROSITE" id="PS51312">
    <property type="entry name" value="SB"/>
    <property type="match status" value="1"/>
</dbReference>
<dbReference type="PANTHER" id="PTHR23306:SF3">
    <property type="entry name" value="TUMOR SUPPRESSOR PROTEIN 101"/>
    <property type="match status" value="1"/>
</dbReference>
<keyword evidence="5 7" id="KW-0653">Protein transport</keyword>
<feature type="region of interest" description="Disordered" evidence="8">
    <location>
        <begin position="156"/>
        <end position="410"/>
    </location>
</feature>
<dbReference type="SUPFAM" id="SSF140111">
    <property type="entry name" value="Endosomal sorting complex assembly domain"/>
    <property type="match status" value="1"/>
</dbReference>
<keyword evidence="6" id="KW-0175">Coiled coil</keyword>